<organism evidence="2 3">
    <name type="scientific">Sus scrofa</name>
    <name type="common">Pig</name>
    <dbReference type="NCBI Taxonomy" id="9823"/>
    <lineage>
        <taxon>Eukaryota</taxon>
        <taxon>Metazoa</taxon>
        <taxon>Chordata</taxon>
        <taxon>Craniata</taxon>
        <taxon>Vertebrata</taxon>
        <taxon>Euteleostomi</taxon>
        <taxon>Mammalia</taxon>
        <taxon>Eutheria</taxon>
        <taxon>Laurasiatheria</taxon>
        <taxon>Artiodactyla</taxon>
        <taxon>Suina</taxon>
        <taxon>Suidae</taxon>
        <taxon>Sus</taxon>
    </lineage>
</organism>
<dbReference type="PANTHER" id="PTHR21604:SF0">
    <property type="entry name" value="RETROELEMENT SILENCING FACTOR 1"/>
    <property type="match status" value="1"/>
</dbReference>
<accession>A0A8D0MII5</accession>
<feature type="region of interest" description="Disordered" evidence="1">
    <location>
        <begin position="1239"/>
        <end position="1317"/>
    </location>
</feature>
<feature type="region of interest" description="Disordered" evidence="1">
    <location>
        <begin position="880"/>
        <end position="923"/>
    </location>
</feature>
<evidence type="ECO:0000313" key="2">
    <source>
        <dbReference type="Ensembl" id="ENSSSCP00015003204.1"/>
    </source>
</evidence>
<dbReference type="Ensembl" id="ENSSSCT00015007944.1">
    <property type="protein sequence ID" value="ENSSSCP00015003204.1"/>
    <property type="gene ID" value="ENSSSCG00015005948.1"/>
</dbReference>
<sequence length="1794" mass="199721">MCDLFSSENFGYSCADKGIFKLSLIGVCPIPDIQNNWLLIHYSCIESTMNWNAKPESVTLPPQYPRKQTSFLEQALVSTLTTSQSPLNHPGSNQEACLFLSNSNPVSQPLLNNRNYKTPQQIPISDMHSGTIVTSQTSVERITYTNVKGPKQLNQDLQMSSGVTQDMWLNSPMRNSMLSHTGATVSHQTGFGTNPPNVHALQNQFVTSDTYSMQLQMMPSNSGRAPITYQDNPRLNPPLSEQQVDWPQQCASSGLAYPNYRPLPKQYGYSSRSFVQGPTLPKQNTMSAGSLQVKNSPSPNPVLPLQSKQIATVPSYQYAVTHTDERPPPPYDCRYASQPLQSIQHVVKRSSMDGPQTQEMYLPEMGKDFCRGFQQQWQNSNENFSMMGNTCNLKVNTNVGQPFNRPVRSSLDSVQALGQNTQEKRVDSGNLTSNQVLDTRATKEKLVRDIKTLVEIKKKFSDLARKIKINKSLLMAAGCIKTTSSPYSNTAQNSQFSLKQTAKVQCGPQVTIVTPETMENKSPIVMESSEVANKTHSPSNSNLQDRHFNQVSSVLLNSVPSEKLPIPEQLRDLKVVTSSKMSTVEIPHATSNNIQFSSGNLVNSTKNVPAHSETTPLPQFMTFEEYISKHPNKNRLVLSLLAPGGKIERKLLKDTIETVKDSKMRSSDVNPNTTNTGNLMNLKTVETASACNINAKISDNSSGFEHKSLNGMSSKSDGHFSMELLATCLSLWKKQPSEPTVEKQSNESKTNRAAAGVSKPVEVCETSPFSAVGNSQNKVTSSSQETVLSMVTQNFESSGSTTTKGIAVVSPLILSDVKTLSVKGITPEALPETAYPVIKEGSICSLQNKLENTAALKVSVHEPVTSTTSTKIFPLIQKEKQNESTNANSEGTPNTSQGKHNETEPDVQCPVSDQQTSYVSKDSDDVHSDVLQIDNICSLVEGDTSYNSQIAKIFNLHPLEKVEQQKPLLSHQVMSSRQQNEQVDVTESKDFDCQKDNFVQCTDTSHETIDQSMLLHPPESSSLKYTEAKRGIPEESSLEQITEIESLADDVVSPAAIQQDNCPQETDMSCSYTAQDPTKNELLDDETSILYLQDQLSELLKEFPYGIEPVNMHEGCAVQQMADPISKPQTCEHTGCDSKDSTDQIHITILNSEQMKELFPEQDGPPNEVDRLTELQEEKPVTKEGNQCDPQARTIEESCESVVLDSEKDDVRCCALGWLSMVYEGVPQCQCNSIKNSASKEEKGKDPCSLEANANSYKRGERTSDGDDSVTFENPPDNQKLPLTFPVEEKHFPETEGGRNINDKSETEQNSSLRTEQELPGQFLCKGGKRLDPLQRHKKKPLQFHEVTFQSTNKTIKICQESLQRKLMAQNLRPLKPKMGFLTSKNKDLHVKNASLVQSITPEKRKLKAAGSKHKVLEKRKLDDGSIHDSEVKKKKYDKQEQNKNVGSGTFKLYNFSTPSERAMTKEKTVSNVKSSGSKDGSSKINRVLTAKEYLARQKHKEAVSGKTLKKNCLKNLPCDSQYKKSSKLPVRVGSCGKSSERQNSNVQTTKESLPISSNHGKSLKIHHSRDSKTHILRNIKGTVGGKQPDKMWIDKTKSDKNVNNVNNEAEFSQMSSQAKDQRKTYLNRVGFKCTERERICLTKLDGSPRKLNKEKRPENKPKNHVPGKDTSEKLSMLEFKLCPDGLFKNPNPVEDQKDLQPCPMKEQAPVQVSGIKSTKEDWLKCVTEEKKIPEPNQEIDDVLANSRLSKRSFSADGYETQQNQVKDSKAMFQTYKKMYMEKRSRSLGSSPLE</sequence>
<evidence type="ECO:0008006" key="4">
    <source>
        <dbReference type="Google" id="ProtNLM"/>
    </source>
</evidence>
<dbReference type="PANTHER" id="PTHR21604">
    <property type="entry name" value="RETROELEMENT SILENCING FACTOR 1"/>
    <property type="match status" value="1"/>
</dbReference>
<feature type="region of interest" description="Disordered" evidence="1">
    <location>
        <begin position="1462"/>
        <end position="1483"/>
    </location>
</feature>
<feature type="compositionally biased region" description="Polar residues" evidence="1">
    <location>
        <begin position="883"/>
        <end position="898"/>
    </location>
</feature>
<feature type="compositionally biased region" description="Basic and acidic residues" evidence="1">
    <location>
        <begin position="1239"/>
        <end position="1248"/>
    </location>
</feature>
<protein>
    <recommendedName>
        <fullName evidence="4">Retroelement silencing factor 1</fullName>
    </recommendedName>
</protein>
<feature type="compositionally biased region" description="Basic and acidic residues" evidence="1">
    <location>
        <begin position="1655"/>
        <end position="1673"/>
    </location>
</feature>
<feature type="region of interest" description="Disordered" evidence="1">
    <location>
        <begin position="1528"/>
        <end position="1571"/>
    </location>
</feature>
<feature type="compositionally biased region" description="Basic and acidic residues" evidence="1">
    <location>
        <begin position="740"/>
        <end position="750"/>
    </location>
</feature>
<feature type="compositionally biased region" description="Polar residues" evidence="1">
    <location>
        <begin position="1542"/>
        <end position="1561"/>
    </location>
</feature>
<evidence type="ECO:0000256" key="1">
    <source>
        <dbReference type="SAM" id="MobiDB-lite"/>
    </source>
</evidence>
<feature type="region of interest" description="Disordered" evidence="1">
    <location>
        <begin position="1647"/>
        <end position="1673"/>
    </location>
</feature>
<feature type="region of interest" description="Disordered" evidence="1">
    <location>
        <begin position="737"/>
        <end position="757"/>
    </location>
</feature>
<feature type="compositionally biased region" description="Low complexity" evidence="1">
    <location>
        <begin position="1474"/>
        <end position="1483"/>
    </location>
</feature>
<evidence type="ECO:0000313" key="3">
    <source>
        <dbReference type="Proteomes" id="UP000694726"/>
    </source>
</evidence>
<feature type="compositionally biased region" description="Basic and acidic residues" evidence="1">
    <location>
        <begin position="1287"/>
        <end position="1307"/>
    </location>
</feature>
<dbReference type="InterPro" id="IPR027866">
    <property type="entry name" value="RESF1"/>
</dbReference>
<name>A0A8D0MII5_PIG</name>
<dbReference type="Pfam" id="PF15395">
    <property type="entry name" value="DUF4617"/>
    <property type="match status" value="1"/>
</dbReference>
<reference evidence="2" key="1">
    <citation type="submission" date="2025-08" db="UniProtKB">
        <authorList>
            <consortium name="Ensembl"/>
        </authorList>
    </citation>
    <scope>IDENTIFICATION</scope>
</reference>
<proteinExistence type="predicted"/>
<dbReference type="Proteomes" id="UP000694726">
    <property type="component" value="Unplaced"/>
</dbReference>